<proteinExistence type="predicted"/>
<keyword evidence="2" id="KW-1185">Reference proteome</keyword>
<protein>
    <submittedName>
        <fullName evidence="1">DUF1564 family protein</fullName>
    </submittedName>
</protein>
<dbReference type="AlphaFoldDB" id="A0A4R9LPB3"/>
<name>A0A4R9LPB3_9LEPT</name>
<comment type="caution">
    <text evidence="1">The sequence shown here is derived from an EMBL/GenBank/DDBJ whole genome shotgun (WGS) entry which is preliminary data.</text>
</comment>
<organism evidence="1 2">
    <name type="scientific">Leptospira ilyithenensis</name>
    <dbReference type="NCBI Taxonomy" id="2484901"/>
    <lineage>
        <taxon>Bacteria</taxon>
        <taxon>Pseudomonadati</taxon>
        <taxon>Spirochaetota</taxon>
        <taxon>Spirochaetia</taxon>
        <taxon>Leptospirales</taxon>
        <taxon>Leptospiraceae</taxon>
        <taxon>Leptospira</taxon>
    </lineage>
</organism>
<dbReference type="Proteomes" id="UP000298264">
    <property type="component" value="Unassembled WGS sequence"/>
</dbReference>
<dbReference type="OrthoDB" id="332334at2"/>
<dbReference type="RefSeq" id="WP_135763685.1">
    <property type="nucleotide sequence ID" value="NZ_RQHV01000042.1"/>
</dbReference>
<reference evidence="1" key="1">
    <citation type="journal article" date="2019" name="PLoS Negl. Trop. Dis.">
        <title>Revisiting the worldwide diversity of Leptospira species in the environment.</title>
        <authorList>
            <person name="Vincent A.T."/>
            <person name="Schiettekatte O."/>
            <person name="Bourhy P."/>
            <person name="Veyrier F.J."/>
            <person name="Picardeau M."/>
        </authorList>
    </citation>
    <scope>NUCLEOTIDE SEQUENCE [LARGE SCALE GENOMIC DNA]</scope>
    <source>
        <strain evidence="1">201400974</strain>
    </source>
</reference>
<dbReference type="Pfam" id="PF07600">
    <property type="entry name" value="DUF1564"/>
    <property type="match status" value="1"/>
</dbReference>
<gene>
    <name evidence="1" type="ORF">EHS11_07010</name>
</gene>
<dbReference type="EMBL" id="RQHV01000042">
    <property type="protein sequence ID" value="TGN10925.1"/>
    <property type="molecule type" value="Genomic_DNA"/>
</dbReference>
<evidence type="ECO:0000313" key="2">
    <source>
        <dbReference type="Proteomes" id="UP000298264"/>
    </source>
</evidence>
<sequence>MKNFIKNPMYSSRFVSARNRSSFRSLEKIGVMFLVPCELMPHLSILRKFGGISRALSVLLSRYSEMVSKGIGRGAKGGSVILYQEEGLELQRLGARVRERDWVELSLLAEFLGVSRCCLFAKLLELDLLGWGAKLGEAGFVRPIASLPFLSLKSQLLPYPIQHKYKTKMTYLL</sequence>
<evidence type="ECO:0000313" key="1">
    <source>
        <dbReference type="EMBL" id="TGN10925.1"/>
    </source>
</evidence>
<dbReference type="InterPro" id="IPR011458">
    <property type="entry name" value="DUF1564"/>
</dbReference>
<accession>A0A4R9LPB3</accession>